<sequence length="755" mass="80989">MQFQTKKPKAFLTASGGLRLWLFLIFLSLLAAKPAQAQIDREFWFVAPDLAQTHGDRPILLRMASFDSVATVVISQPANPSFVPIVTRLAPNTSVSVDLTPWTDLIENKPTGAPANKGLLVTATAEISAYYDIANSLNGDMFSLKGKNGLGLAFHVPFQNAWNSNYVAATINIVATSDDTRVTIIPSKDMKGHKAGEAFDVVLNRGQTYACESVNLTAAGHLGGTLVKADKPIALTTHDDSVNPGAGGCRDTAGDQLIPDSKAGQDFIVLKGYLDVPDEFYVLAAHDNTFVTVDGLVVDTLAAGESYRHRLSNPTAYVLTSQPAQLFQISGFGCEVGGAIIPTITCSGSRVVSITRATSQFLSVNIVAPTAITGAFTFNGRTDVITAARFQAVPGTAGTWSYARIELPVSVFAVGSAAGIRNSSGRFQLGFIHGDRTSTCRFAYFSAFSEKDLAIIMSPTGYACQGGNISLKASCSASNQFVWRGPNGFSASGASINFTNVEPQLSGWYHATTVGATCMEQTDSVYLKVQGRKVVRETLSFCTGSSLLLPKGRVVLKGGEYRDTLRYPSGCDSLIRIYQVQELAVPRLRVAKSNDVTCAMGRVLLQASGAASYQWWPEAGLSNPLVANQEVRPVASTWYRVTGTGSNGCTASDSILVHTNLSYAGAGNLVPSAFTPNGDGHNDCFGVRHWGLVQDFSLRIFNRWGELLFQTRDVSQCWDGRFQGKLQPSEVYVYIIKGRTACGEVSRTGTVVLLK</sequence>
<dbReference type="Proteomes" id="UP000184368">
    <property type="component" value="Unassembled WGS sequence"/>
</dbReference>
<feature type="domain" description="IgGFc-binding protein N-terminal" evidence="1">
    <location>
        <begin position="162"/>
        <end position="416"/>
    </location>
</feature>
<evidence type="ECO:0000259" key="1">
    <source>
        <dbReference type="Pfam" id="PF17517"/>
    </source>
</evidence>
<gene>
    <name evidence="2" type="ORF">SAMN05444008_11173</name>
</gene>
<dbReference type="InterPro" id="IPR026341">
    <property type="entry name" value="T9SS_type_B"/>
</dbReference>
<proteinExistence type="predicted"/>
<reference evidence="2 3" key="1">
    <citation type="submission" date="2016-11" db="EMBL/GenBank/DDBJ databases">
        <authorList>
            <person name="Jaros S."/>
            <person name="Januszkiewicz K."/>
            <person name="Wedrychowicz H."/>
        </authorList>
    </citation>
    <scope>NUCLEOTIDE SEQUENCE [LARGE SCALE GENOMIC DNA]</scope>
    <source>
        <strain evidence="2 3">DSM 26897</strain>
    </source>
</reference>
<dbReference type="PANTHER" id="PTHR46534:SF1">
    <property type="entry name" value="IGGFC-BINDING PROTEIN N-TERMINAL DOMAIN-CONTAINING PROTEIN"/>
    <property type="match status" value="1"/>
</dbReference>
<protein>
    <submittedName>
        <fullName evidence="2">Gliding motility-associated C-terminal domain-containing protein</fullName>
    </submittedName>
</protein>
<name>A0A1M5DT39_9BACT</name>
<dbReference type="STRING" id="1302690.BUE76_19835"/>
<dbReference type="PANTHER" id="PTHR46534">
    <property type="entry name" value="IGGFC_BINDING DOMAIN-CONTAINING PROTEIN"/>
    <property type="match status" value="1"/>
</dbReference>
<dbReference type="AlphaFoldDB" id="A0A1M5DT39"/>
<dbReference type="NCBIfam" id="TIGR04131">
    <property type="entry name" value="Bac_Flav_CTERM"/>
    <property type="match status" value="1"/>
</dbReference>
<dbReference type="Pfam" id="PF13585">
    <property type="entry name" value="CHU_C"/>
    <property type="match status" value="1"/>
</dbReference>
<dbReference type="Pfam" id="PF17517">
    <property type="entry name" value="IgGFc_binding"/>
    <property type="match status" value="1"/>
</dbReference>
<dbReference type="OrthoDB" id="602238at2"/>
<accession>A0A1M5DT39</accession>
<dbReference type="EMBL" id="FQUO01000011">
    <property type="protein sequence ID" value="SHF70085.1"/>
    <property type="molecule type" value="Genomic_DNA"/>
</dbReference>
<organism evidence="2 3">
    <name type="scientific">Cnuella takakiae</name>
    <dbReference type="NCBI Taxonomy" id="1302690"/>
    <lineage>
        <taxon>Bacteria</taxon>
        <taxon>Pseudomonadati</taxon>
        <taxon>Bacteroidota</taxon>
        <taxon>Chitinophagia</taxon>
        <taxon>Chitinophagales</taxon>
        <taxon>Chitinophagaceae</taxon>
        <taxon>Cnuella</taxon>
    </lineage>
</organism>
<dbReference type="RefSeq" id="WP_073044588.1">
    <property type="nucleotide sequence ID" value="NZ_FQUO01000011.1"/>
</dbReference>
<evidence type="ECO:0000313" key="2">
    <source>
        <dbReference type="EMBL" id="SHF70085.1"/>
    </source>
</evidence>
<dbReference type="InterPro" id="IPR035234">
    <property type="entry name" value="IgGFc-bd_N"/>
</dbReference>
<evidence type="ECO:0000313" key="3">
    <source>
        <dbReference type="Proteomes" id="UP000184368"/>
    </source>
</evidence>
<keyword evidence="3" id="KW-1185">Reference proteome</keyword>